<dbReference type="SUPFAM" id="SSF47226">
    <property type="entry name" value="Histidine-containing phosphotransfer domain, HPT domain"/>
    <property type="match status" value="1"/>
</dbReference>
<evidence type="ECO:0000259" key="2">
    <source>
        <dbReference type="PROSITE" id="PS50894"/>
    </source>
</evidence>
<dbReference type="OrthoDB" id="982275at2"/>
<accession>A0A1I0TUB8</accession>
<feature type="domain" description="HPt" evidence="2">
    <location>
        <begin position="23"/>
        <end position="123"/>
    </location>
</feature>
<dbReference type="InterPro" id="IPR036641">
    <property type="entry name" value="HPT_dom_sf"/>
</dbReference>
<dbReference type="AlphaFoldDB" id="A0A1I0TUB8"/>
<dbReference type="STRING" id="332999.SAMN04488511_114164"/>
<dbReference type="RefSeq" id="WP_090985898.1">
    <property type="nucleotide sequence ID" value="NZ_FOJM01000014.1"/>
</dbReference>
<evidence type="ECO:0000313" key="4">
    <source>
        <dbReference type="Proteomes" id="UP000198836"/>
    </source>
</evidence>
<feature type="modified residue" description="Phosphohistidine" evidence="1">
    <location>
        <position position="62"/>
    </location>
</feature>
<evidence type="ECO:0000313" key="3">
    <source>
        <dbReference type="EMBL" id="SFA55419.1"/>
    </source>
</evidence>
<dbReference type="Gene3D" id="1.20.120.160">
    <property type="entry name" value="HPT domain"/>
    <property type="match status" value="1"/>
</dbReference>
<keyword evidence="1" id="KW-0597">Phosphoprotein</keyword>
<dbReference type="EMBL" id="FOJM01000014">
    <property type="protein sequence ID" value="SFA55419.1"/>
    <property type="molecule type" value="Genomic_DNA"/>
</dbReference>
<dbReference type="Proteomes" id="UP000198836">
    <property type="component" value="Unassembled WGS sequence"/>
</dbReference>
<organism evidence="3 4">
    <name type="scientific">Pedobacter suwonensis</name>
    <dbReference type="NCBI Taxonomy" id="332999"/>
    <lineage>
        <taxon>Bacteria</taxon>
        <taxon>Pseudomonadati</taxon>
        <taxon>Bacteroidota</taxon>
        <taxon>Sphingobacteriia</taxon>
        <taxon>Sphingobacteriales</taxon>
        <taxon>Sphingobacteriaceae</taxon>
        <taxon>Pedobacter</taxon>
    </lineage>
</organism>
<keyword evidence="4" id="KW-1185">Reference proteome</keyword>
<protein>
    <submittedName>
        <fullName evidence="3">Hpt domain-containing protein</fullName>
    </submittedName>
</protein>
<proteinExistence type="predicted"/>
<dbReference type="Pfam" id="PF01627">
    <property type="entry name" value="Hpt"/>
    <property type="match status" value="1"/>
</dbReference>
<dbReference type="GO" id="GO:0000160">
    <property type="term" value="P:phosphorelay signal transduction system"/>
    <property type="evidence" value="ECO:0007669"/>
    <property type="project" value="InterPro"/>
</dbReference>
<dbReference type="GO" id="GO:0004672">
    <property type="term" value="F:protein kinase activity"/>
    <property type="evidence" value="ECO:0007669"/>
    <property type="project" value="UniProtKB-ARBA"/>
</dbReference>
<dbReference type="InterPro" id="IPR008207">
    <property type="entry name" value="Sig_transdc_His_kin_Hpt_dom"/>
</dbReference>
<dbReference type="PROSITE" id="PS50894">
    <property type="entry name" value="HPT"/>
    <property type="match status" value="1"/>
</dbReference>
<sequence length="123" mass="13944">MCDSNNVDKPLNLSYLEKISGTNTKFIITTIDLFNSHVPKLMEEIEDAIALQNWDKIAFLVHKMKTSFGYLGREDIIEDLLEIEQFALTKVGVANIVFCFGHVKASINKLSAQLIHYKNQLAN</sequence>
<evidence type="ECO:0000256" key="1">
    <source>
        <dbReference type="PROSITE-ProRule" id="PRU00110"/>
    </source>
</evidence>
<reference evidence="4" key="1">
    <citation type="submission" date="2016-10" db="EMBL/GenBank/DDBJ databases">
        <authorList>
            <person name="Varghese N."/>
            <person name="Submissions S."/>
        </authorList>
    </citation>
    <scope>NUCLEOTIDE SEQUENCE [LARGE SCALE GENOMIC DNA]</scope>
    <source>
        <strain evidence="4">DSM 18130</strain>
    </source>
</reference>
<gene>
    <name evidence="3" type="ORF">SAMN04488511_114164</name>
</gene>
<name>A0A1I0TUB8_9SPHI</name>